<dbReference type="GO" id="GO:0046872">
    <property type="term" value="F:metal ion binding"/>
    <property type="evidence" value="ECO:0007669"/>
    <property type="project" value="UniProtKB-KW"/>
</dbReference>
<feature type="transmembrane region" description="Helical" evidence="9">
    <location>
        <begin position="12"/>
        <end position="36"/>
    </location>
</feature>
<feature type="binding site" description="axial binding residue" evidence="8">
    <location>
        <position position="155"/>
    </location>
    <ligand>
        <name>heme</name>
        <dbReference type="ChEBI" id="CHEBI:30413"/>
    </ligand>
    <ligandPart>
        <name>Fe</name>
        <dbReference type="ChEBI" id="CHEBI:18248"/>
    </ligandPart>
</feature>
<sequence length="209" mass="23789">MPQNKEYFNRRLHSLLGVIPVGIFLIQHFIVNHFAVYGASNFNAAATFMESLPFRYALEIFLIFLPILFHAIYGLYIVFQGKSNTSRYGYFRNWMFLLQRITGVFLIIFIAWHVWETRVQAALGADVNYDMMADILSSPFMLAFYIAGVVAATFHFANGLWSFSVSWGITVTPRSQQIAGYVSIGVFLVLTFIGIRAILAFINPELANM</sequence>
<dbReference type="Proteomes" id="UP000242310">
    <property type="component" value="Unassembled WGS sequence"/>
</dbReference>
<keyword evidence="11" id="KW-1185">Reference proteome</keyword>
<name>A0A2P8HCR6_9BACI</name>
<proteinExistence type="predicted"/>
<evidence type="ECO:0000256" key="4">
    <source>
        <dbReference type="ARBA" id="ARBA00022723"/>
    </source>
</evidence>
<dbReference type="AlphaFoldDB" id="A0A2P8HCR6"/>
<dbReference type="Gene3D" id="1.20.1300.10">
    <property type="entry name" value="Fumarate reductase/succinate dehydrogenase, transmembrane subunit"/>
    <property type="match status" value="1"/>
</dbReference>
<dbReference type="EMBL" id="PYAV01000009">
    <property type="protein sequence ID" value="PSL44027.1"/>
    <property type="molecule type" value="Genomic_DNA"/>
</dbReference>
<dbReference type="PIRSF" id="PIRSF000170">
    <property type="entry name" value="Succ_dh_cyt_b558"/>
    <property type="match status" value="1"/>
</dbReference>
<feature type="binding site" description="axial binding residue" evidence="8">
    <location>
        <position position="113"/>
    </location>
    <ligand>
        <name>heme</name>
        <dbReference type="ChEBI" id="CHEBI:30413"/>
    </ligand>
    <ligandPart>
        <name>Fe</name>
        <dbReference type="ChEBI" id="CHEBI:18248"/>
    </ligandPart>
</feature>
<dbReference type="InterPro" id="IPR034804">
    <property type="entry name" value="SQR/QFR_C/D"/>
</dbReference>
<evidence type="ECO:0000313" key="10">
    <source>
        <dbReference type="EMBL" id="PSL44027.1"/>
    </source>
</evidence>
<dbReference type="RefSeq" id="WP_106589131.1">
    <property type="nucleotide sequence ID" value="NZ_PYAV01000009.1"/>
</dbReference>
<evidence type="ECO:0000256" key="6">
    <source>
        <dbReference type="ARBA" id="ARBA00023004"/>
    </source>
</evidence>
<keyword evidence="3 9" id="KW-0812">Transmembrane</keyword>
<gene>
    <name evidence="10" type="ORF">B0H94_10986</name>
</gene>
<dbReference type="GO" id="GO:0016020">
    <property type="term" value="C:membrane"/>
    <property type="evidence" value="ECO:0007669"/>
    <property type="project" value="UniProtKB-SubCell"/>
</dbReference>
<dbReference type="SUPFAM" id="SSF81343">
    <property type="entry name" value="Fumarate reductase respiratory complex transmembrane subunits"/>
    <property type="match status" value="1"/>
</dbReference>
<dbReference type="OrthoDB" id="9789209at2"/>
<reference evidence="10 11" key="1">
    <citation type="submission" date="2018-03" db="EMBL/GenBank/DDBJ databases">
        <title>Genomic Encyclopedia of Type Strains, Phase III (KMG-III): the genomes of soil and plant-associated and newly described type strains.</title>
        <authorList>
            <person name="Whitman W."/>
        </authorList>
    </citation>
    <scope>NUCLEOTIDE SEQUENCE [LARGE SCALE GENOMIC DNA]</scope>
    <source>
        <strain evidence="10 11">CGMCC 1.07653</strain>
    </source>
</reference>
<dbReference type="CDD" id="cd03497">
    <property type="entry name" value="SQR_TypeB_1_TM"/>
    <property type="match status" value="1"/>
</dbReference>
<evidence type="ECO:0000256" key="2">
    <source>
        <dbReference type="ARBA" id="ARBA00022617"/>
    </source>
</evidence>
<keyword evidence="7 9" id="KW-0472">Membrane</keyword>
<feature type="transmembrane region" description="Helical" evidence="9">
    <location>
        <begin position="135"/>
        <end position="157"/>
    </location>
</feature>
<keyword evidence="4 8" id="KW-0479">Metal-binding</keyword>
<feature type="binding site" description="axial binding residue" evidence="8">
    <location>
        <position position="28"/>
    </location>
    <ligand>
        <name>heme</name>
        <dbReference type="ChEBI" id="CHEBI:30413"/>
    </ligand>
    <ligandPart>
        <name>Fe</name>
        <dbReference type="ChEBI" id="CHEBI:18248"/>
    </ligandPart>
</feature>
<comment type="caution">
    <text evidence="10">The sequence shown here is derived from an EMBL/GenBank/DDBJ whole genome shotgun (WGS) entry which is preliminary data.</text>
</comment>
<feature type="transmembrane region" description="Helical" evidence="9">
    <location>
        <begin position="91"/>
        <end position="115"/>
    </location>
</feature>
<keyword evidence="2 8" id="KW-0349">Heme</keyword>
<dbReference type="InterPro" id="IPR000701">
    <property type="entry name" value="SuccDH_FuR_B_TM-su"/>
</dbReference>
<evidence type="ECO:0000256" key="5">
    <source>
        <dbReference type="ARBA" id="ARBA00022989"/>
    </source>
</evidence>
<feature type="binding site" description="axial binding residue" evidence="8">
    <location>
        <position position="70"/>
    </location>
    <ligand>
        <name>heme</name>
        <dbReference type="ChEBI" id="CHEBI:30413"/>
    </ligand>
    <ligandPart>
        <name>Fe</name>
        <dbReference type="ChEBI" id="CHEBI:18248"/>
    </ligandPart>
</feature>
<dbReference type="InterPro" id="IPR011138">
    <property type="entry name" value="Cytochrome_b-558"/>
</dbReference>
<evidence type="ECO:0000256" key="7">
    <source>
        <dbReference type="ARBA" id="ARBA00023136"/>
    </source>
</evidence>
<evidence type="ECO:0000256" key="8">
    <source>
        <dbReference type="PIRSR" id="PIRSR000170-1"/>
    </source>
</evidence>
<keyword evidence="6 8" id="KW-0408">Iron</keyword>
<organism evidence="10 11">
    <name type="scientific">Salsuginibacillus halophilus</name>
    <dbReference type="NCBI Taxonomy" id="517424"/>
    <lineage>
        <taxon>Bacteria</taxon>
        <taxon>Bacillati</taxon>
        <taxon>Bacillota</taxon>
        <taxon>Bacilli</taxon>
        <taxon>Bacillales</taxon>
        <taxon>Bacillaceae</taxon>
        <taxon>Salsuginibacillus</taxon>
    </lineage>
</organism>
<evidence type="ECO:0000256" key="1">
    <source>
        <dbReference type="ARBA" id="ARBA00004370"/>
    </source>
</evidence>
<comment type="subcellular location">
    <subcellularLocation>
        <location evidence="1">Membrane</location>
    </subcellularLocation>
</comment>
<feature type="transmembrane region" description="Helical" evidence="9">
    <location>
        <begin position="178"/>
        <end position="202"/>
    </location>
</feature>
<dbReference type="Pfam" id="PF01127">
    <property type="entry name" value="Sdh_cyt"/>
    <property type="match status" value="1"/>
</dbReference>
<feature type="transmembrane region" description="Helical" evidence="9">
    <location>
        <begin position="56"/>
        <end position="79"/>
    </location>
</feature>
<dbReference type="NCBIfam" id="TIGR02046">
    <property type="entry name" value="sdhC_b558_fam"/>
    <property type="match status" value="1"/>
</dbReference>
<evidence type="ECO:0000313" key="11">
    <source>
        <dbReference type="Proteomes" id="UP000242310"/>
    </source>
</evidence>
<evidence type="ECO:0000256" key="3">
    <source>
        <dbReference type="ARBA" id="ARBA00022692"/>
    </source>
</evidence>
<evidence type="ECO:0000256" key="9">
    <source>
        <dbReference type="SAM" id="Phobius"/>
    </source>
</evidence>
<protein>
    <submittedName>
        <fullName evidence="10">Succinate dehydrogenase subunit C</fullName>
    </submittedName>
</protein>
<keyword evidence="5 9" id="KW-1133">Transmembrane helix</keyword>
<accession>A0A2P8HCR6</accession>
<dbReference type="InterPro" id="IPR016002">
    <property type="entry name" value="Succ_DH_cyt_b558_Firmicute"/>
</dbReference>